<evidence type="ECO:0000313" key="10">
    <source>
        <dbReference type="EMBL" id="KAK5098106.1"/>
    </source>
</evidence>
<dbReference type="CDD" id="cd20551">
    <property type="entry name" value="CYCLIN_TFIIB_rpt1"/>
    <property type="match status" value="1"/>
</dbReference>
<keyword evidence="3" id="KW-0677">Repeat</keyword>
<evidence type="ECO:0000256" key="5">
    <source>
        <dbReference type="ARBA" id="ARBA00023163"/>
    </source>
</evidence>
<dbReference type="Gene3D" id="1.10.472.10">
    <property type="entry name" value="Cyclin-like"/>
    <property type="match status" value="1"/>
</dbReference>
<dbReference type="PANTHER" id="PTHR11618:SF13">
    <property type="entry name" value="TRANSCRIPTION INITIATION FACTOR IIB"/>
    <property type="match status" value="1"/>
</dbReference>
<dbReference type="PROSITE" id="PS00782">
    <property type="entry name" value="TFIIB"/>
    <property type="match status" value="1"/>
</dbReference>
<dbReference type="EMBL" id="JAVRRG010000015">
    <property type="protein sequence ID" value="KAK5098106.1"/>
    <property type="molecule type" value="Genomic_DNA"/>
</dbReference>
<evidence type="ECO:0000256" key="7">
    <source>
        <dbReference type="PROSITE-ProRule" id="PRU00469"/>
    </source>
</evidence>
<evidence type="ECO:0000256" key="4">
    <source>
        <dbReference type="ARBA" id="ARBA00023015"/>
    </source>
</evidence>
<feature type="domain" description="TFIIB-type" evidence="9">
    <location>
        <begin position="24"/>
        <end position="55"/>
    </location>
</feature>
<keyword evidence="7" id="KW-0863">Zinc-finger</keyword>
<keyword evidence="5" id="KW-0804">Transcription</keyword>
<dbReference type="Gene3D" id="1.10.472.170">
    <property type="match status" value="1"/>
</dbReference>
<accession>A0ABR0KJ72</accession>
<dbReference type="Pfam" id="PF00382">
    <property type="entry name" value="TFIIB"/>
    <property type="match status" value="2"/>
</dbReference>
<dbReference type="PROSITE" id="PS51134">
    <property type="entry name" value="ZF_TFIIB"/>
    <property type="match status" value="1"/>
</dbReference>
<evidence type="ECO:0000256" key="2">
    <source>
        <dbReference type="ARBA" id="ARBA00013932"/>
    </source>
</evidence>
<dbReference type="SMART" id="SM00385">
    <property type="entry name" value="CYCLIN"/>
    <property type="match status" value="2"/>
</dbReference>
<reference evidence="10 11" key="1">
    <citation type="submission" date="2023-08" db="EMBL/GenBank/DDBJ databases">
        <title>Black Yeasts Isolated from many extreme environments.</title>
        <authorList>
            <person name="Coleine C."/>
            <person name="Stajich J.E."/>
            <person name="Selbmann L."/>
        </authorList>
    </citation>
    <scope>NUCLEOTIDE SEQUENCE [LARGE SCALE GENOMIC DNA]</scope>
    <source>
        <strain evidence="10 11">CCFEE 5885</strain>
    </source>
</reference>
<feature type="region of interest" description="Disordered" evidence="8">
    <location>
        <begin position="343"/>
        <end position="366"/>
    </location>
</feature>
<evidence type="ECO:0000259" key="9">
    <source>
        <dbReference type="PROSITE" id="PS51134"/>
    </source>
</evidence>
<dbReference type="InterPro" id="IPR000812">
    <property type="entry name" value="TFIIB"/>
</dbReference>
<evidence type="ECO:0000313" key="11">
    <source>
        <dbReference type="Proteomes" id="UP001345013"/>
    </source>
</evidence>
<keyword evidence="4" id="KW-0805">Transcription regulation</keyword>
<dbReference type="InterPro" id="IPR013137">
    <property type="entry name" value="Znf_TFIIB"/>
</dbReference>
<comment type="caution">
    <text evidence="10">The sequence shown here is derived from an EMBL/GenBank/DDBJ whole genome shotgun (WGS) entry which is preliminary data.</text>
</comment>
<organism evidence="10 11">
    <name type="scientific">Lithohypha guttulata</name>
    <dbReference type="NCBI Taxonomy" id="1690604"/>
    <lineage>
        <taxon>Eukaryota</taxon>
        <taxon>Fungi</taxon>
        <taxon>Dikarya</taxon>
        <taxon>Ascomycota</taxon>
        <taxon>Pezizomycotina</taxon>
        <taxon>Eurotiomycetes</taxon>
        <taxon>Chaetothyriomycetidae</taxon>
        <taxon>Chaetothyriales</taxon>
        <taxon>Trichomeriaceae</taxon>
        <taxon>Lithohypha</taxon>
    </lineage>
</organism>
<keyword evidence="7" id="KW-0862">Zinc</keyword>
<comment type="similarity">
    <text evidence="1">Belongs to the TFIIB family.</text>
</comment>
<evidence type="ECO:0000256" key="8">
    <source>
        <dbReference type="SAM" id="MobiDB-lite"/>
    </source>
</evidence>
<dbReference type="Pfam" id="PF08271">
    <property type="entry name" value="Zn_Ribbon_TF"/>
    <property type="match status" value="1"/>
</dbReference>
<dbReference type="SUPFAM" id="SSF47954">
    <property type="entry name" value="Cyclin-like"/>
    <property type="match status" value="2"/>
</dbReference>
<dbReference type="SUPFAM" id="SSF57783">
    <property type="entry name" value="Zinc beta-ribbon"/>
    <property type="match status" value="1"/>
</dbReference>
<protein>
    <recommendedName>
        <fullName evidence="2">Transcription initiation factor IIB</fullName>
    </recommendedName>
    <alternativeName>
        <fullName evidence="6">General transcription factor TFIIB</fullName>
    </alternativeName>
</protein>
<sequence>MPPGTGAENQPPSAYPAWRENLNIHLICPDCKQNPPDLVEDSADTICGNCGRVLAERIVSYESEWRTFNTDEKGGDDPNRVGEVENDLLYGNSGTTIGGGGANLSKETRKLKKAQAMQNEDKNNRALQSAYAIVDGWADADHLPLTVKQQAKSYYKQVYDANAFRGKNTTAVLAGCLFIACRNGRVPRSFAELVNITKVTKKEIGRTFKQLERFLNQKSDEHIKQLEADGGIVNRDAVGYHGQTSTNPIELMPRYCAMLGLSFRVQVIAVELAKEVTDIPALAGRSPLSAASACLYFAAHLMGKAVKLDKVCQVCNTSEATTKGAYKTLYQMRDKLVKPDWLGEQPTTVKDKGKPAVGKMSNLPAS</sequence>
<gene>
    <name evidence="10" type="primary">SUA7</name>
    <name evidence="10" type="ORF">LTR24_001927</name>
</gene>
<evidence type="ECO:0000256" key="3">
    <source>
        <dbReference type="ARBA" id="ARBA00022737"/>
    </source>
</evidence>
<dbReference type="PRINTS" id="PR00685">
    <property type="entry name" value="TIFACTORIIB"/>
</dbReference>
<evidence type="ECO:0000256" key="1">
    <source>
        <dbReference type="ARBA" id="ARBA00010857"/>
    </source>
</evidence>
<proteinExistence type="inferred from homology"/>
<dbReference type="InterPro" id="IPR013763">
    <property type="entry name" value="Cyclin-like_dom"/>
</dbReference>
<dbReference type="InterPro" id="IPR023486">
    <property type="entry name" value="TFIIB_CS"/>
</dbReference>
<evidence type="ECO:0000256" key="6">
    <source>
        <dbReference type="ARBA" id="ARBA00031706"/>
    </source>
</evidence>
<dbReference type="PANTHER" id="PTHR11618">
    <property type="entry name" value="TRANSCRIPTION INITIATION FACTOR IIB-RELATED"/>
    <property type="match status" value="1"/>
</dbReference>
<dbReference type="Proteomes" id="UP001345013">
    <property type="component" value="Unassembled WGS sequence"/>
</dbReference>
<name>A0ABR0KJ72_9EURO</name>
<dbReference type="InterPro" id="IPR036915">
    <property type="entry name" value="Cyclin-like_sf"/>
</dbReference>
<keyword evidence="7" id="KW-0479">Metal-binding</keyword>
<dbReference type="InterPro" id="IPR013150">
    <property type="entry name" value="TFIIB_cyclin"/>
</dbReference>
<keyword evidence="11" id="KW-1185">Reference proteome</keyword>